<evidence type="ECO:0000256" key="4">
    <source>
        <dbReference type="ARBA" id="ARBA00023027"/>
    </source>
</evidence>
<dbReference type="Proteomes" id="UP001596996">
    <property type="component" value="Unassembled WGS sequence"/>
</dbReference>
<keyword evidence="13" id="KW-1185">Reference proteome</keyword>
<keyword evidence="2 8" id="KW-0560">Oxidoreductase</keyword>
<feature type="domain" description="Fe-containing alcohol dehydrogenase-like C-terminal" evidence="11">
    <location>
        <begin position="657"/>
        <end position="866"/>
    </location>
</feature>
<dbReference type="InterPro" id="IPR056798">
    <property type="entry name" value="ADH_Fe_C"/>
</dbReference>
<comment type="caution">
    <text evidence="12">The sequence shown here is derived from an EMBL/GenBank/DDBJ whole genome shotgun (WGS) entry which is preliminary data.</text>
</comment>
<dbReference type="PANTHER" id="PTHR11496:SF83">
    <property type="entry name" value="HYDROXYACID-OXOACID TRANSHYDROGENASE, MITOCHONDRIAL"/>
    <property type="match status" value="1"/>
</dbReference>
<dbReference type="PANTHER" id="PTHR11496">
    <property type="entry name" value="ALCOHOL DEHYDROGENASE"/>
    <property type="match status" value="1"/>
</dbReference>
<dbReference type="InterPro" id="IPR018211">
    <property type="entry name" value="ADH_Fe_CS"/>
</dbReference>
<dbReference type="InterPro" id="IPR016161">
    <property type="entry name" value="Ald_DH/histidinol_DH"/>
</dbReference>
<evidence type="ECO:0000256" key="2">
    <source>
        <dbReference type="ARBA" id="ARBA00023002"/>
    </source>
</evidence>
<dbReference type="InterPro" id="IPR039697">
    <property type="entry name" value="Alcohol_dehydrogenase_Fe"/>
</dbReference>
<comment type="cofactor">
    <cofactor evidence="1">
        <name>Fe(2+)</name>
        <dbReference type="ChEBI" id="CHEBI:29033"/>
    </cofactor>
</comment>
<evidence type="ECO:0000256" key="1">
    <source>
        <dbReference type="ARBA" id="ARBA00001954"/>
    </source>
</evidence>
<proteinExistence type="inferred from homology"/>
<evidence type="ECO:0000259" key="11">
    <source>
        <dbReference type="Pfam" id="PF25137"/>
    </source>
</evidence>
<evidence type="ECO:0000313" key="12">
    <source>
        <dbReference type="EMBL" id="MFD0966036.1"/>
    </source>
</evidence>
<dbReference type="CDD" id="cd08178">
    <property type="entry name" value="AAD_C"/>
    <property type="match status" value="1"/>
</dbReference>
<evidence type="ECO:0000256" key="5">
    <source>
        <dbReference type="ARBA" id="ARBA00023268"/>
    </source>
</evidence>
<dbReference type="Gene3D" id="3.40.50.1970">
    <property type="match status" value="1"/>
</dbReference>
<dbReference type="Pfam" id="PF00171">
    <property type="entry name" value="Aldedh"/>
    <property type="match status" value="1"/>
</dbReference>
<feature type="domain" description="Aldehyde dehydrogenase" evidence="9">
    <location>
        <begin position="7"/>
        <end position="275"/>
    </location>
</feature>
<dbReference type="EMBL" id="JBHTJN010000009">
    <property type="protein sequence ID" value="MFD0966036.1"/>
    <property type="molecule type" value="Genomic_DNA"/>
</dbReference>
<dbReference type="InterPro" id="IPR001670">
    <property type="entry name" value="ADH_Fe/GldA"/>
</dbReference>
<dbReference type="NCBIfam" id="NF010378">
    <property type="entry name" value="PRK13805.1"/>
    <property type="match status" value="1"/>
</dbReference>
<organism evidence="12 13">
    <name type="scientific">Seminibacterium arietis</name>
    <dbReference type="NCBI Taxonomy" id="1173502"/>
    <lineage>
        <taxon>Bacteria</taxon>
        <taxon>Pseudomonadati</taxon>
        <taxon>Pseudomonadota</taxon>
        <taxon>Gammaproteobacteria</taxon>
        <taxon>Pasteurellales</taxon>
        <taxon>Pasteurellaceae</taxon>
        <taxon>Seminibacterium</taxon>
    </lineage>
</organism>
<keyword evidence="4" id="KW-0520">NAD</keyword>
<dbReference type="GO" id="GO:0004022">
    <property type="term" value="F:alcohol dehydrogenase (NAD+) activity"/>
    <property type="evidence" value="ECO:0007669"/>
    <property type="project" value="UniProtKB-EC"/>
</dbReference>
<dbReference type="RefSeq" id="WP_380819679.1">
    <property type="nucleotide sequence ID" value="NZ_JBHTJN010000009.1"/>
</dbReference>
<dbReference type="Gene3D" id="3.40.605.10">
    <property type="entry name" value="Aldehyde Dehydrogenase, Chain A, domain 1"/>
    <property type="match status" value="1"/>
</dbReference>
<gene>
    <name evidence="12" type="primary">adhE</name>
    <name evidence="12" type="synonym">adhC</name>
    <name evidence="12" type="ORF">ACFQ02_04110</name>
</gene>
<comment type="similarity">
    <text evidence="7 8">In the C-terminal section; belongs to the iron-containing alcohol dehydrogenase family.</text>
</comment>
<keyword evidence="3" id="KW-0408">Iron</keyword>
<feature type="domain" description="Alcohol dehydrogenase iron-type/glycerol dehydrogenase GldA" evidence="10">
    <location>
        <begin position="469"/>
        <end position="645"/>
    </location>
</feature>
<dbReference type="Gene3D" id="3.40.309.10">
    <property type="entry name" value="Aldehyde Dehydrogenase, Chain A, domain 2"/>
    <property type="match status" value="1"/>
</dbReference>
<dbReference type="Gene3D" id="1.20.1090.10">
    <property type="entry name" value="Dehydroquinate synthase-like - alpha domain"/>
    <property type="match status" value="1"/>
</dbReference>
<dbReference type="InterPro" id="IPR015590">
    <property type="entry name" value="Aldehyde_DH_dom"/>
</dbReference>
<evidence type="ECO:0000256" key="7">
    <source>
        <dbReference type="ARBA" id="ARBA00035645"/>
    </source>
</evidence>
<comment type="similarity">
    <text evidence="6 8">In the N-terminal section; belongs to the aldehyde dehydrogenase family.</text>
</comment>
<protein>
    <recommendedName>
        <fullName evidence="8">Aldehyde-alcohol dehydrogenase</fullName>
    </recommendedName>
</protein>
<dbReference type="GO" id="GO:0008774">
    <property type="term" value="F:acetaldehyde dehydrogenase (acetylating) activity"/>
    <property type="evidence" value="ECO:0007669"/>
    <property type="project" value="UniProtKB-EC"/>
</dbReference>
<evidence type="ECO:0000259" key="9">
    <source>
        <dbReference type="Pfam" id="PF00171"/>
    </source>
</evidence>
<dbReference type="Pfam" id="PF00465">
    <property type="entry name" value="Fe-ADH"/>
    <property type="match status" value="1"/>
</dbReference>
<name>A0ABW3I7Z0_9PAST</name>
<accession>A0ABW3I7Z0</accession>
<evidence type="ECO:0000313" key="13">
    <source>
        <dbReference type="Proteomes" id="UP001596996"/>
    </source>
</evidence>
<dbReference type="InterPro" id="IPR012079">
    <property type="entry name" value="Bifunc_Ald-ADH"/>
</dbReference>
<dbReference type="PIRSF" id="PIRSF000111">
    <property type="entry name" value="ALDH_ADH"/>
    <property type="match status" value="1"/>
</dbReference>
<evidence type="ECO:0000256" key="3">
    <source>
        <dbReference type="ARBA" id="ARBA00023004"/>
    </source>
</evidence>
<dbReference type="InterPro" id="IPR034789">
    <property type="entry name" value="AAD_C"/>
</dbReference>
<dbReference type="SUPFAM" id="SSF56796">
    <property type="entry name" value="Dehydroquinate synthase-like"/>
    <property type="match status" value="1"/>
</dbReference>
<keyword evidence="5" id="KW-0511">Multifunctional enzyme</keyword>
<dbReference type="PROSITE" id="PS00913">
    <property type="entry name" value="ADH_IRON_1"/>
    <property type="match status" value="1"/>
</dbReference>
<dbReference type="InterPro" id="IPR016163">
    <property type="entry name" value="Ald_DH_C"/>
</dbReference>
<dbReference type="Pfam" id="PF25137">
    <property type="entry name" value="ADH_Fe_C"/>
    <property type="match status" value="1"/>
</dbReference>
<evidence type="ECO:0000256" key="8">
    <source>
        <dbReference type="PIRNR" id="PIRNR000111"/>
    </source>
</evidence>
<evidence type="ECO:0000256" key="6">
    <source>
        <dbReference type="ARBA" id="ARBA00035641"/>
    </source>
</evidence>
<reference evidence="13" key="1">
    <citation type="journal article" date="2019" name="Int. J. Syst. Evol. Microbiol.">
        <title>The Global Catalogue of Microorganisms (GCM) 10K type strain sequencing project: providing services to taxonomists for standard genome sequencing and annotation.</title>
        <authorList>
            <consortium name="The Broad Institute Genomics Platform"/>
            <consortium name="The Broad Institute Genome Sequencing Center for Infectious Disease"/>
            <person name="Wu L."/>
            <person name="Ma J."/>
        </authorList>
    </citation>
    <scope>NUCLEOTIDE SEQUENCE [LARGE SCALE GENOMIC DNA]</scope>
    <source>
        <strain evidence="13">CCUG 61707</strain>
    </source>
</reference>
<dbReference type="SUPFAM" id="SSF53720">
    <property type="entry name" value="ALDH-like"/>
    <property type="match status" value="1"/>
</dbReference>
<dbReference type="InterPro" id="IPR016162">
    <property type="entry name" value="Ald_DH_N"/>
</dbReference>
<sequence>MTNTVENTVSAAQAEVNSLVEKGLVALEHFRHLDQNQVDYIVAKASVAALDQHGILAMHAYEETGRGVFEDKATKNLFACEYVVNNMRNLKTVGIISEDEVTGITEIADPVGVICGITPTTNPTSTAIFKSLISLKTRNPIIFAFHPSAQQSSAHAARIVYEAAVAAGAPKDCIQWIATPSMEGTSALMKHPGIATILATGGNAMVEAAHSCGKPALGVGAGNVPAYVEKSADIKQAVHDIIMSKSFDNGMICASEQAVIADKEIYQNFVDEMKSYGAYFVNKKEKALLEEFIFGVKASSNSCSGAKLNPNVVGKPASWIAEQAGFSVPAKTNILVAECKEVGEKEPLTREKLSPVLAILKSNSIEEGFALSEAMVNFHGLGHSAAIHTKDEKIAQEFGERVKAIRIIWNSPSTFGGIGDVYNAFLPSLTLGCGSYGKNSVGNNVSAVNLLNIKRVGRRRNNMQWFKVPSKIYFERDSIQYLQSMKGMERVVIVTDRTMVDLGFVEKIAKQITARGNHVTYQLFADVEPDPSIETVRRGVELIRSYKPDTIIALGGGSSMDAAKVMWLFYEQPEVDFRDLVQKFMDIRKRAFKFPQLGRKARFVGIPTTSGTGSEVTPFAVITEGDKKYPIADYSLTPTVAIVDPALVMTVPPQVAADTGLDVLTHATEAYVSVLANDFTDGLALQAIKLVFENLVQSVKYNDPQAREKMHNASTIAGMAFANAFLGMNHSLAHKIGGRFHTPHGRTNAILMPHVIRYNGTRPQKTATWPKYNYYKADIKYQEIARMLGLPCATPEEGVKAFAQACYDLAVSVGIKMNFKDQQIDETTWLNARREIALLAFEDQCSPANPRLPLVEDMETILTNAYYGYDAKKY</sequence>
<evidence type="ECO:0000259" key="10">
    <source>
        <dbReference type="Pfam" id="PF00465"/>
    </source>
</evidence>
<dbReference type="CDD" id="cd07122">
    <property type="entry name" value="ALDH_F20_ACDH"/>
    <property type="match status" value="1"/>
</dbReference>